<feature type="non-terminal residue" evidence="1">
    <location>
        <position position="56"/>
    </location>
</feature>
<gene>
    <name evidence="1" type="ORF">LCGC14_2739990</name>
</gene>
<comment type="caution">
    <text evidence="1">The sequence shown here is derived from an EMBL/GenBank/DDBJ whole genome shotgun (WGS) entry which is preliminary data.</text>
</comment>
<dbReference type="AlphaFoldDB" id="A0A0F8ZRW1"/>
<protein>
    <submittedName>
        <fullName evidence="1">Uncharacterized protein</fullName>
    </submittedName>
</protein>
<accession>A0A0F8ZRW1</accession>
<reference evidence="1" key="1">
    <citation type="journal article" date="2015" name="Nature">
        <title>Complex archaea that bridge the gap between prokaryotes and eukaryotes.</title>
        <authorList>
            <person name="Spang A."/>
            <person name="Saw J.H."/>
            <person name="Jorgensen S.L."/>
            <person name="Zaremba-Niedzwiedzka K."/>
            <person name="Martijn J."/>
            <person name="Lind A.E."/>
            <person name="van Eijk R."/>
            <person name="Schleper C."/>
            <person name="Guy L."/>
            <person name="Ettema T.J."/>
        </authorList>
    </citation>
    <scope>NUCLEOTIDE SEQUENCE</scope>
</reference>
<organism evidence="1">
    <name type="scientific">marine sediment metagenome</name>
    <dbReference type="NCBI Taxonomy" id="412755"/>
    <lineage>
        <taxon>unclassified sequences</taxon>
        <taxon>metagenomes</taxon>
        <taxon>ecological metagenomes</taxon>
    </lineage>
</organism>
<evidence type="ECO:0000313" key="1">
    <source>
        <dbReference type="EMBL" id="KKK88755.1"/>
    </source>
</evidence>
<name>A0A0F8ZRW1_9ZZZZ</name>
<sequence>MKKIRTFWFNTLDGCFGIVVGEDDVTGKKKAYCGVVPGNDEEADETRIMRTGSVLD</sequence>
<dbReference type="EMBL" id="LAZR01049816">
    <property type="protein sequence ID" value="KKK88755.1"/>
    <property type="molecule type" value="Genomic_DNA"/>
</dbReference>
<proteinExistence type="predicted"/>